<keyword evidence="5" id="KW-1185">Reference proteome</keyword>
<keyword evidence="3" id="KW-0732">Signal</keyword>
<feature type="chain" id="PRO_5040301996" evidence="3">
    <location>
        <begin position="23"/>
        <end position="420"/>
    </location>
</feature>
<keyword evidence="2" id="KW-0472">Membrane</keyword>
<evidence type="ECO:0000256" key="1">
    <source>
        <dbReference type="SAM" id="MobiDB-lite"/>
    </source>
</evidence>
<evidence type="ECO:0000256" key="2">
    <source>
        <dbReference type="SAM" id="Phobius"/>
    </source>
</evidence>
<protein>
    <submittedName>
        <fullName evidence="4">Uncharacterized protein</fullName>
    </submittedName>
</protein>
<dbReference type="EMBL" id="VNKQ01000010">
    <property type="protein sequence ID" value="KAG0648361.1"/>
    <property type="molecule type" value="Genomic_DNA"/>
</dbReference>
<feature type="transmembrane region" description="Helical" evidence="2">
    <location>
        <begin position="208"/>
        <end position="230"/>
    </location>
</feature>
<dbReference type="Proteomes" id="UP000785200">
    <property type="component" value="Unassembled WGS sequence"/>
</dbReference>
<organism evidence="4 5">
    <name type="scientific">Hyphodiscus hymeniophilus</name>
    <dbReference type="NCBI Taxonomy" id="353542"/>
    <lineage>
        <taxon>Eukaryota</taxon>
        <taxon>Fungi</taxon>
        <taxon>Dikarya</taxon>
        <taxon>Ascomycota</taxon>
        <taxon>Pezizomycotina</taxon>
        <taxon>Leotiomycetes</taxon>
        <taxon>Helotiales</taxon>
        <taxon>Hyphodiscaceae</taxon>
        <taxon>Hyphodiscus</taxon>
    </lineage>
</organism>
<feature type="compositionally biased region" description="Basic and acidic residues" evidence="1">
    <location>
        <begin position="371"/>
        <end position="382"/>
    </location>
</feature>
<comment type="caution">
    <text evidence="4">The sequence shown here is derived from an EMBL/GenBank/DDBJ whole genome shotgun (WGS) entry which is preliminary data.</text>
</comment>
<dbReference type="AlphaFoldDB" id="A0A9P7AWM7"/>
<feature type="region of interest" description="Disordered" evidence="1">
    <location>
        <begin position="344"/>
        <end position="420"/>
    </location>
</feature>
<name>A0A9P7AWM7_9HELO</name>
<dbReference type="OrthoDB" id="5239590at2759"/>
<gene>
    <name evidence="4" type="ORF">D0Z07_5587</name>
</gene>
<feature type="signal peptide" evidence="3">
    <location>
        <begin position="1"/>
        <end position="22"/>
    </location>
</feature>
<accession>A0A9P7AWM7</accession>
<evidence type="ECO:0000313" key="4">
    <source>
        <dbReference type="EMBL" id="KAG0648361.1"/>
    </source>
</evidence>
<evidence type="ECO:0000313" key="5">
    <source>
        <dbReference type="Proteomes" id="UP000785200"/>
    </source>
</evidence>
<keyword evidence="2" id="KW-1133">Transmembrane helix</keyword>
<evidence type="ECO:0000256" key="3">
    <source>
        <dbReference type="SAM" id="SignalP"/>
    </source>
</evidence>
<reference evidence="4" key="1">
    <citation type="submission" date="2019-07" db="EMBL/GenBank/DDBJ databases">
        <title>Hyphodiscus hymeniophilus genome sequencing and assembly.</title>
        <authorList>
            <person name="Kramer G."/>
            <person name="Nodwell J."/>
        </authorList>
    </citation>
    <scope>NUCLEOTIDE SEQUENCE</scope>
    <source>
        <strain evidence="4">ATCC 34498</strain>
    </source>
</reference>
<proteinExistence type="predicted"/>
<keyword evidence="2" id="KW-0812">Transmembrane</keyword>
<sequence length="420" mass="44659">MRPSLVSPSLVLLTSFASTATALQALSSSPCAVQCGNDLGGTSPSDIVCPDSSYASVPAGQTFSTCITCQLGSTYVDPVTKQTDLQWGLYNLRYAMSWCFFACGPLQSSIELDSLAPNATEYSYCALLLDSISVGKCSACLAEQTDEYYLLNFLTALNAGCVQQPTPGNTISIQGSLFSTTPVNITSPSATPSGSFHPATGLTLGAKIGIAVGAFLLLLIVLGFCIIWNGKRRRRAVLRKVQQDSGYDDWRRHHSFGGAQGVGFNPMVGGATPPMGSTNNGGAFFDSPDSQRPLHSWSARPMDESPVSTFGEKAYFSPYTSNYSSPVSAQDLVPPIGKEWPVDRKTDLHGPVSLGRDWAVERKTSTASGSGRREKDKGREGDQFEMQNVAPILMHPGHGRGGSEASVALTEEDARRGAAL</sequence>